<feature type="compositionally biased region" description="Polar residues" evidence="1">
    <location>
        <begin position="27"/>
        <end position="37"/>
    </location>
</feature>
<dbReference type="EMBL" id="CAJVRM010000618">
    <property type="protein sequence ID" value="CAG8982423.1"/>
    <property type="molecule type" value="Genomic_DNA"/>
</dbReference>
<dbReference type="OrthoDB" id="10384959at2759"/>
<feature type="region of interest" description="Disordered" evidence="1">
    <location>
        <begin position="1"/>
        <end position="37"/>
    </location>
</feature>
<accession>A0A9N9Q1G8</accession>
<evidence type="ECO:0000313" key="2">
    <source>
        <dbReference type="EMBL" id="CAG8982423.1"/>
    </source>
</evidence>
<sequence>MSGNSFSDGSQSSGFYYGGNGGRGDSETGTSGTPNGSQLLNTFVVGGGVDLDHTGGGFHAIGNALVGGNNVGSRQTLPREAIRFLNKRGFEAPPLQGVATHQAKIQWSLTFPVFIGYDQVIAFTGGTQPAQPDTRPHLQMNRQAEVVGESQTYQEATQHRHETYALPDHANNVQLGEKHPVVLQLGEHSKVACRPIEGVLKFDVTIGYASLIEALNDLVNPNDAGARAAQDAIATIEAAMKYLKNEYDATQRTRAITALLYRTEVQNMTNATLSQTAAAKELITDFEEQTILCNITLKRFKELCERMNDVLGYREMYHQNAIRDKDMLEKALVGLGLLGLSDLEEKMGMGGLF</sequence>
<reference evidence="2" key="1">
    <citation type="submission" date="2021-07" db="EMBL/GenBank/DDBJ databases">
        <authorList>
            <person name="Durling M."/>
        </authorList>
    </citation>
    <scope>NUCLEOTIDE SEQUENCE</scope>
</reference>
<name>A0A9N9Q1G8_9HELO</name>
<proteinExistence type="predicted"/>
<dbReference type="Proteomes" id="UP000701801">
    <property type="component" value="Unassembled WGS sequence"/>
</dbReference>
<dbReference type="AlphaFoldDB" id="A0A9N9Q1G8"/>
<gene>
    <name evidence="2" type="ORF">HYALB_00007102</name>
</gene>
<evidence type="ECO:0000256" key="1">
    <source>
        <dbReference type="SAM" id="MobiDB-lite"/>
    </source>
</evidence>
<feature type="compositionally biased region" description="Low complexity" evidence="1">
    <location>
        <begin position="1"/>
        <end position="15"/>
    </location>
</feature>
<protein>
    <submittedName>
        <fullName evidence="2">Uncharacterized protein</fullName>
    </submittedName>
</protein>
<comment type="caution">
    <text evidence="2">The sequence shown here is derived from an EMBL/GenBank/DDBJ whole genome shotgun (WGS) entry which is preliminary data.</text>
</comment>
<keyword evidence="3" id="KW-1185">Reference proteome</keyword>
<evidence type="ECO:0000313" key="3">
    <source>
        <dbReference type="Proteomes" id="UP000701801"/>
    </source>
</evidence>
<organism evidence="2 3">
    <name type="scientific">Hymenoscyphus albidus</name>
    <dbReference type="NCBI Taxonomy" id="595503"/>
    <lineage>
        <taxon>Eukaryota</taxon>
        <taxon>Fungi</taxon>
        <taxon>Dikarya</taxon>
        <taxon>Ascomycota</taxon>
        <taxon>Pezizomycotina</taxon>
        <taxon>Leotiomycetes</taxon>
        <taxon>Helotiales</taxon>
        <taxon>Helotiaceae</taxon>
        <taxon>Hymenoscyphus</taxon>
    </lineage>
</organism>